<sequence length="289" mass="31115">MSVPNPSSQRHGEAEEMLQSKSSEVVVGCRKSELALVQSLSVISKLQQAVGSLPTFRIATGSAAGDTDKQTPFMILSKQTGGSDIGKSLWTNDLESDLVAGKTQLLVHSLKDMPTTLPPKCLLGAVPEREDASDAVIMRADSKFKSIDELPPVGQGALGVEVSTDRQNIQQLVRHVDHLPSRWRGMAERAMLRSLQGGCSSPIGVCSTFEALMETETADTTEEFQQQLPSLDRGKLHLQATILDMTGTTEIFAEDVAVVQCDIEAEQLGVSVASLLLHKGARRLLPVTI</sequence>
<comment type="caution">
    <text evidence="1">The sequence shown here is derived from an EMBL/GenBank/DDBJ whole genome shotgun (WGS) entry which is preliminary data.</text>
</comment>
<name>A0ACC3ZCT9_COLTU</name>
<reference evidence="1 2" key="1">
    <citation type="journal article" date="2020" name="Phytopathology">
        <title>Genome Sequence Resources of Colletotrichum truncatum, C. plurivorum, C. musicola, and C. sojae: Four Species Pathogenic to Soybean (Glycine max).</title>
        <authorList>
            <person name="Rogerio F."/>
            <person name="Boufleur T.R."/>
            <person name="Ciampi-Guillardi M."/>
            <person name="Sukno S.A."/>
            <person name="Thon M.R."/>
            <person name="Massola Junior N.S."/>
            <person name="Baroncelli R."/>
        </authorList>
    </citation>
    <scope>NUCLEOTIDE SEQUENCE [LARGE SCALE GENOMIC DNA]</scope>
    <source>
        <strain evidence="1 2">CMES1059</strain>
    </source>
</reference>
<dbReference type="EMBL" id="VUJX02000002">
    <property type="protein sequence ID" value="KAL0941953.1"/>
    <property type="molecule type" value="Genomic_DNA"/>
</dbReference>
<evidence type="ECO:0000313" key="2">
    <source>
        <dbReference type="Proteomes" id="UP000805649"/>
    </source>
</evidence>
<keyword evidence="2" id="KW-1185">Reference proteome</keyword>
<dbReference type="Proteomes" id="UP000805649">
    <property type="component" value="Unassembled WGS sequence"/>
</dbReference>
<proteinExistence type="predicted"/>
<organism evidence="1 2">
    <name type="scientific">Colletotrichum truncatum</name>
    <name type="common">Anthracnose fungus</name>
    <name type="synonym">Colletotrichum capsici</name>
    <dbReference type="NCBI Taxonomy" id="5467"/>
    <lineage>
        <taxon>Eukaryota</taxon>
        <taxon>Fungi</taxon>
        <taxon>Dikarya</taxon>
        <taxon>Ascomycota</taxon>
        <taxon>Pezizomycotina</taxon>
        <taxon>Sordariomycetes</taxon>
        <taxon>Hypocreomycetidae</taxon>
        <taxon>Glomerellales</taxon>
        <taxon>Glomerellaceae</taxon>
        <taxon>Colletotrichum</taxon>
        <taxon>Colletotrichum truncatum species complex</taxon>
    </lineage>
</organism>
<accession>A0ACC3ZCT9</accession>
<protein>
    <submittedName>
        <fullName evidence="1">Porphobilinogen deaminase</fullName>
    </submittedName>
</protein>
<gene>
    <name evidence="1" type="ORF">CTRU02_204716</name>
</gene>
<evidence type="ECO:0000313" key="1">
    <source>
        <dbReference type="EMBL" id="KAL0941953.1"/>
    </source>
</evidence>